<sequence length="44" mass="4498">MRILKSVAKALKEEGAGEPDPWDTAPVAPPVSPSAPAATDGRGR</sequence>
<proteinExistence type="predicted"/>
<evidence type="ECO:0000313" key="3">
    <source>
        <dbReference type="Proteomes" id="UP000565089"/>
    </source>
</evidence>
<keyword evidence="3" id="KW-1185">Reference proteome</keyword>
<name>A0A7W7DKL3_9ACTN</name>
<dbReference type="EMBL" id="JACHMS010000001">
    <property type="protein sequence ID" value="MBB4711749.1"/>
    <property type="molecule type" value="Genomic_DNA"/>
</dbReference>
<feature type="region of interest" description="Disordered" evidence="1">
    <location>
        <begin position="11"/>
        <end position="44"/>
    </location>
</feature>
<organism evidence="2 3">
    <name type="scientific">Streptomyces luteogriseus</name>
    <dbReference type="NCBI Taxonomy" id="68233"/>
    <lineage>
        <taxon>Bacteria</taxon>
        <taxon>Bacillati</taxon>
        <taxon>Actinomycetota</taxon>
        <taxon>Actinomycetes</taxon>
        <taxon>Kitasatosporales</taxon>
        <taxon>Streptomycetaceae</taxon>
        <taxon>Streptomyces</taxon>
    </lineage>
</organism>
<dbReference type="AlphaFoldDB" id="A0A7W7DKL3"/>
<gene>
    <name evidence="2" type="ORF">BJ965_001631</name>
</gene>
<reference evidence="2 3" key="1">
    <citation type="submission" date="2020-08" db="EMBL/GenBank/DDBJ databases">
        <title>Sequencing the genomes of 1000 actinobacteria strains.</title>
        <authorList>
            <person name="Klenk H.-P."/>
        </authorList>
    </citation>
    <scope>NUCLEOTIDE SEQUENCE [LARGE SCALE GENOMIC DNA]</scope>
    <source>
        <strain evidence="2 3">DSM 40483</strain>
    </source>
</reference>
<evidence type="ECO:0000313" key="2">
    <source>
        <dbReference type="EMBL" id="MBB4711749.1"/>
    </source>
</evidence>
<dbReference type="Proteomes" id="UP000565089">
    <property type="component" value="Unassembled WGS sequence"/>
</dbReference>
<protein>
    <submittedName>
        <fullName evidence="2">Uncharacterized protein</fullName>
    </submittedName>
</protein>
<accession>A0A7W7DKL3</accession>
<evidence type="ECO:0000256" key="1">
    <source>
        <dbReference type="SAM" id="MobiDB-lite"/>
    </source>
</evidence>
<comment type="caution">
    <text evidence="2">The sequence shown here is derived from an EMBL/GenBank/DDBJ whole genome shotgun (WGS) entry which is preliminary data.</text>
</comment>